<name>A0ABV8WYD1_9BACI</name>
<feature type="transmembrane region" description="Helical" evidence="6">
    <location>
        <begin position="99"/>
        <end position="120"/>
    </location>
</feature>
<evidence type="ECO:0000256" key="6">
    <source>
        <dbReference type="SAM" id="Phobius"/>
    </source>
</evidence>
<dbReference type="PANTHER" id="PTHR30250:SF21">
    <property type="entry name" value="LIPID II FLIPPASE MURJ"/>
    <property type="match status" value="1"/>
</dbReference>
<feature type="transmembrane region" description="Helical" evidence="6">
    <location>
        <begin position="178"/>
        <end position="196"/>
    </location>
</feature>
<evidence type="ECO:0000256" key="3">
    <source>
        <dbReference type="ARBA" id="ARBA00022692"/>
    </source>
</evidence>
<evidence type="ECO:0000256" key="2">
    <source>
        <dbReference type="ARBA" id="ARBA00022475"/>
    </source>
</evidence>
<keyword evidence="2" id="KW-1003">Cell membrane</keyword>
<feature type="transmembrane region" description="Helical" evidence="6">
    <location>
        <begin position="470"/>
        <end position="494"/>
    </location>
</feature>
<feature type="transmembrane region" description="Helical" evidence="6">
    <location>
        <begin position="384"/>
        <end position="405"/>
    </location>
</feature>
<dbReference type="Proteomes" id="UP001595882">
    <property type="component" value="Unassembled WGS sequence"/>
</dbReference>
<protein>
    <submittedName>
        <fullName evidence="7">Oligosaccharide flippase family protein</fullName>
    </submittedName>
</protein>
<dbReference type="InterPro" id="IPR050833">
    <property type="entry name" value="Poly_Biosynth_Transport"/>
</dbReference>
<gene>
    <name evidence="7" type="ORF">ACFOY7_11060</name>
</gene>
<feature type="transmembrane region" description="Helical" evidence="6">
    <location>
        <begin position="59"/>
        <end position="78"/>
    </location>
</feature>
<evidence type="ECO:0000256" key="5">
    <source>
        <dbReference type="ARBA" id="ARBA00023136"/>
    </source>
</evidence>
<evidence type="ECO:0000256" key="4">
    <source>
        <dbReference type="ARBA" id="ARBA00022989"/>
    </source>
</evidence>
<keyword evidence="5 6" id="KW-0472">Membrane</keyword>
<feature type="transmembrane region" description="Helical" evidence="6">
    <location>
        <begin position="20"/>
        <end position="39"/>
    </location>
</feature>
<feature type="transmembrane region" description="Helical" evidence="6">
    <location>
        <begin position="140"/>
        <end position="157"/>
    </location>
</feature>
<feature type="transmembrane region" description="Helical" evidence="6">
    <location>
        <begin position="506"/>
        <end position="526"/>
    </location>
</feature>
<reference evidence="8" key="1">
    <citation type="journal article" date="2019" name="Int. J. Syst. Evol. Microbiol.">
        <title>The Global Catalogue of Microorganisms (GCM) 10K type strain sequencing project: providing services to taxonomists for standard genome sequencing and annotation.</title>
        <authorList>
            <consortium name="The Broad Institute Genomics Platform"/>
            <consortium name="The Broad Institute Genome Sequencing Center for Infectious Disease"/>
            <person name="Wu L."/>
            <person name="Ma J."/>
        </authorList>
    </citation>
    <scope>NUCLEOTIDE SEQUENCE [LARGE SCALE GENOMIC DNA]</scope>
    <source>
        <strain evidence="8">CCUG 37865</strain>
    </source>
</reference>
<sequence>MNKKNIGENMSSSNFIRGTMLLTGASFLSKFLGMIYMIPFTNLVGEEGMTLYGYAYTPYNIMLSISTVGVPLAVSKFVSKYNSIDDYYTSMRIFKVGTLMMFFTGIIAFVLMYFGADIYANLTWDDRTESLVTKEDLINTIKMISFALIIIPSMSIMRGFFQGNQSMGPTAVSQVIEQVIRILFLLVSVFIVIKVYDGTISTAIGFATFAAFIGGIASWIVLAGYWVKRKRYLSRKVGEQKDKRKIPINKLLFELFTYAGPFVLVGIATSLYQFIDQLTFQYAMAEVGLNDISDVAYSSFNVQGHKLVIIPVTIATGLSLALIPQITSAYQKSELNHVKKLINQAMHIIMFFVLPAVFGLVILSHEIYTSLFGGDHIDITGPLFAWYSPAALTFAFFTVTAAILQGIERQQFTIISLSAGILVKLLLNSVLIQTFGAKGAIITTLLATLIAVLMNLWQIRVTLKLSYKKFVKLSILMFIFTLIMSGILLLMKWLAGYFITYEDGRFEALIITLVGVALGGGVYLYLGYTSTLFERIVGRRIKILDRIFNR</sequence>
<keyword evidence="8" id="KW-1185">Reference proteome</keyword>
<evidence type="ECO:0000313" key="8">
    <source>
        <dbReference type="Proteomes" id="UP001595882"/>
    </source>
</evidence>
<feature type="transmembrane region" description="Helical" evidence="6">
    <location>
        <begin position="345"/>
        <end position="364"/>
    </location>
</feature>
<feature type="transmembrane region" description="Helical" evidence="6">
    <location>
        <begin position="251"/>
        <end position="275"/>
    </location>
</feature>
<dbReference type="PANTHER" id="PTHR30250">
    <property type="entry name" value="PST FAMILY PREDICTED COLANIC ACID TRANSPORTER"/>
    <property type="match status" value="1"/>
</dbReference>
<dbReference type="InterPro" id="IPR024923">
    <property type="entry name" value="PG_synth_SpoVB"/>
</dbReference>
<evidence type="ECO:0000313" key="7">
    <source>
        <dbReference type="EMBL" id="MFC4403606.1"/>
    </source>
</evidence>
<comment type="subcellular location">
    <subcellularLocation>
        <location evidence="1">Cell membrane</location>
        <topology evidence="1">Multi-pass membrane protein</topology>
    </subcellularLocation>
</comment>
<dbReference type="PIRSF" id="PIRSF038958">
    <property type="entry name" value="PG_synth_SpoVB"/>
    <property type="match status" value="1"/>
</dbReference>
<accession>A0ABV8WYD1</accession>
<dbReference type="InterPro" id="IPR002797">
    <property type="entry name" value="Polysacc_synth"/>
</dbReference>
<keyword evidence="4 6" id="KW-1133">Transmembrane helix</keyword>
<feature type="transmembrane region" description="Helical" evidence="6">
    <location>
        <begin position="307"/>
        <end position="324"/>
    </location>
</feature>
<dbReference type="CDD" id="cd13124">
    <property type="entry name" value="MATE_SpoVB_like"/>
    <property type="match status" value="1"/>
</dbReference>
<dbReference type="Pfam" id="PF01943">
    <property type="entry name" value="Polysacc_synt"/>
    <property type="match status" value="1"/>
</dbReference>
<feature type="transmembrane region" description="Helical" evidence="6">
    <location>
        <begin position="439"/>
        <end position="458"/>
    </location>
</feature>
<evidence type="ECO:0000256" key="1">
    <source>
        <dbReference type="ARBA" id="ARBA00004651"/>
    </source>
</evidence>
<feature type="transmembrane region" description="Helical" evidence="6">
    <location>
        <begin position="202"/>
        <end position="227"/>
    </location>
</feature>
<proteinExistence type="predicted"/>
<dbReference type="EMBL" id="JBHSDT010000008">
    <property type="protein sequence ID" value="MFC4403606.1"/>
    <property type="molecule type" value="Genomic_DNA"/>
</dbReference>
<organism evidence="7 8">
    <name type="scientific">Gracilibacillus xinjiangensis</name>
    <dbReference type="NCBI Taxonomy" id="1193282"/>
    <lineage>
        <taxon>Bacteria</taxon>
        <taxon>Bacillati</taxon>
        <taxon>Bacillota</taxon>
        <taxon>Bacilli</taxon>
        <taxon>Bacillales</taxon>
        <taxon>Bacillaceae</taxon>
        <taxon>Gracilibacillus</taxon>
    </lineage>
</organism>
<comment type="caution">
    <text evidence="7">The sequence shown here is derived from an EMBL/GenBank/DDBJ whole genome shotgun (WGS) entry which is preliminary data.</text>
</comment>
<dbReference type="RefSeq" id="WP_390252139.1">
    <property type="nucleotide sequence ID" value="NZ_JBHSDT010000008.1"/>
</dbReference>
<feature type="transmembrane region" description="Helical" evidence="6">
    <location>
        <begin position="412"/>
        <end position="433"/>
    </location>
</feature>
<keyword evidence="3 6" id="KW-0812">Transmembrane</keyword>